<sequence>MSSTEPGHLPEPEPRDFRRLPEPVALEDTVTSVDVRPVPDPDGGRDPDHEWMLRHA</sequence>
<reference evidence="2 3" key="1">
    <citation type="submission" date="2022-07" db="EMBL/GenBank/DDBJ databases">
        <title>Novel species in genus cellulomonas.</title>
        <authorList>
            <person name="Ye L."/>
        </authorList>
    </citation>
    <scope>NUCLEOTIDE SEQUENCE [LARGE SCALE GENOMIC DNA]</scope>
    <source>
        <strain evidence="3">zg-Y908</strain>
    </source>
</reference>
<evidence type="ECO:0000313" key="2">
    <source>
        <dbReference type="EMBL" id="UUI64458.1"/>
    </source>
</evidence>
<name>A0ABY5K3W4_9CELL</name>
<gene>
    <name evidence="2" type="ORF">NP075_15245</name>
</gene>
<dbReference type="Proteomes" id="UP001317322">
    <property type="component" value="Chromosome"/>
</dbReference>
<feature type="compositionally biased region" description="Basic and acidic residues" evidence="1">
    <location>
        <begin position="37"/>
        <end position="56"/>
    </location>
</feature>
<evidence type="ECO:0000313" key="3">
    <source>
        <dbReference type="Proteomes" id="UP001317322"/>
    </source>
</evidence>
<keyword evidence="3" id="KW-1185">Reference proteome</keyword>
<feature type="region of interest" description="Disordered" evidence="1">
    <location>
        <begin position="1"/>
        <end position="56"/>
    </location>
</feature>
<proteinExistence type="predicted"/>
<dbReference type="EMBL" id="CP101989">
    <property type="protein sequence ID" value="UUI64458.1"/>
    <property type="molecule type" value="Genomic_DNA"/>
</dbReference>
<evidence type="ECO:0000256" key="1">
    <source>
        <dbReference type="SAM" id="MobiDB-lite"/>
    </source>
</evidence>
<feature type="compositionally biased region" description="Basic and acidic residues" evidence="1">
    <location>
        <begin position="8"/>
        <end position="21"/>
    </location>
</feature>
<dbReference type="RefSeq" id="WP_227566579.1">
    <property type="nucleotide sequence ID" value="NZ_CP101989.1"/>
</dbReference>
<accession>A0ABY5K3W4</accession>
<protein>
    <submittedName>
        <fullName evidence="2">Heme biosynthesis protein HemY</fullName>
    </submittedName>
</protein>
<organism evidence="2 3">
    <name type="scientific">Cellulomonas wangsupingiae</name>
    <dbReference type="NCBI Taxonomy" id="2968085"/>
    <lineage>
        <taxon>Bacteria</taxon>
        <taxon>Bacillati</taxon>
        <taxon>Actinomycetota</taxon>
        <taxon>Actinomycetes</taxon>
        <taxon>Micrococcales</taxon>
        <taxon>Cellulomonadaceae</taxon>
        <taxon>Cellulomonas</taxon>
    </lineage>
</organism>